<dbReference type="InterPro" id="IPR007138">
    <property type="entry name" value="ABM_dom"/>
</dbReference>
<dbReference type="PROSITE" id="PS51725">
    <property type="entry name" value="ABM"/>
    <property type="match status" value="1"/>
</dbReference>
<evidence type="ECO:0000259" key="1">
    <source>
        <dbReference type="PROSITE" id="PS51725"/>
    </source>
</evidence>
<gene>
    <name evidence="2" type="ORF">IWZ03DRAFT_376551</name>
</gene>
<accession>A0ABR1KQE4</accession>
<dbReference type="InterPro" id="IPR011008">
    <property type="entry name" value="Dimeric_a/b-barrel"/>
</dbReference>
<dbReference type="Proteomes" id="UP001363622">
    <property type="component" value="Unassembled WGS sequence"/>
</dbReference>
<dbReference type="SUPFAM" id="SSF54909">
    <property type="entry name" value="Dimeric alpha+beta barrel"/>
    <property type="match status" value="1"/>
</dbReference>
<name>A0ABR1KQE4_9PEZI</name>
<evidence type="ECO:0000313" key="2">
    <source>
        <dbReference type="EMBL" id="KAK7517590.1"/>
    </source>
</evidence>
<organism evidence="2 3">
    <name type="scientific">Phyllosticta citriasiana</name>
    <dbReference type="NCBI Taxonomy" id="595635"/>
    <lineage>
        <taxon>Eukaryota</taxon>
        <taxon>Fungi</taxon>
        <taxon>Dikarya</taxon>
        <taxon>Ascomycota</taxon>
        <taxon>Pezizomycotina</taxon>
        <taxon>Dothideomycetes</taxon>
        <taxon>Dothideomycetes incertae sedis</taxon>
        <taxon>Botryosphaeriales</taxon>
        <taxon>Phyllostictaceae</taxon>
        <taxon>Phyllosticta</taxon>
    </lineage>
</organism>
<evidence type="ECO:0000313" key="3">
    <source>
        <dbReference type="Proteomes" id="UP001363622"/>
    </source>
</evidence>
<reference evidence="2 3" key="1">
    <citation type="submission" date="2024-04" db="EMBL/GenBank/DDBJ databases">
        <title>Phyllosticta paracitricarpa is synonymous to the EU quarantine fungus P. citricarpa based on phylogenomic analyses.</title>
        <authorList>
            <consortium name="Lawrence Berkeley National Laboratory"/>
            <person name="Van Ingen-Buijs V.A."/>
            <person name="Van Westerhoven A.C."/>
            <person name="Haridas S."/>
            <person name="Skiadas P."/>
            <person name="Martin F."/>
            <person name="Groenewald J.Z."/>
            <person name="Crous P.W."/>
            <person name="Seidl M.F."/>
        </authorList>
    </citation>
    <scope>NUCLEOTIDE SEQUENCE [LARGE SCALE GENOMIC DNA]</scope>
    <source>
        <strain evidence="2 3">CBS 123371</strain>
    </source>
</reference>
<comment type="caution">
    <text evidence="2">The sequence shown here is derived from an EMBL/GenBank/DDBJ whole genome shotgun (WGS) entry which is preliminary data.</text>
</comment>
<proteinExistence type="predicted"/>
<sequence>MSEVVVFAVATPKPEHAEKFLELIKAHAAFVQANEPDTLRYQVHKESNDNKVVVLETYKNQAAMDAHMADEKFQAVVKEITENDLLAQPLQLVSTSPVAGFASR</sequence>
<dbReference type="Gene3D" id="3.30.70.100">
    <property type="match status" value="1"/>
</dbReference>
<keyword evidence="3" id="KW-1185">Reference proteome</keyword>
<dbReference type="PANTHER" id="PTHR40624">
    <property type="entry name" value="BIOSYNTHESIS MONOOXYGENASE, PUTATIVE (AFU_ORTHOLOGUE AFUA_1G12025)-RELATED"/>
    <property type="match status" value="1"/>
</dbReference>
<dbReference type="PANTHER" id="PTHR40624:SF1">
    <property type="entry name" value="BIOSYNTHESIS MONOOXYGENASE, PUTATIVE (AFU_ORTHOLOGUE AFUA_1G12025)-RELATED"/>
    <property type="match status" value="1"/>
</dbReference>
<dbReference type="EMBL" id="JBBPHU010000005">
    <property type="protein sequence ID" value="KAK7517590.1"/>
    <property type="molecule type" value="Genomic_DNA"/>
</dbReference>
<protein>
    <recommendedName>
        <fullName evidence="1">ABM domain-containing protein</fullName>
    </recommendedName>
</protein>
<dbReference type="Pfam" id="PF03992">
    <property type="entry name" value="ABM"/>
    <property type="match status" value="1"/>
</dbReference>
<feature type="domain" description="ABM" evidence="1">
    <location>
        <begin position="4"/>
        <end position="98"/>
    </location>
</feature>